<evidence type="ECO:0000256" key="3">
    <source>
        <dbReference type="PROSITE-ProRule" id="PRU00192"/>
    </source>
</evidence>
<feature type="compositionally biased region" description="Basic and acidic residues" evidence="4">
    <location>
        <begin position="843"/>
        <end position="856"/>
    </location>
</feature>
<evidence type="ECO:0000313" key="7">
    <source>
        <dbReference type="EnsemblMetazoa" id="Aqu2.1.37410_001"/>
    </source>
</evidence>
<feature type="compositionally biased region" description="Polar residues" evidence="4">
    <location>
        <begin position="664"/>
        <end position="673"/>
    </location>
</feature>
<dbReference type="AlphaFoldDB" id="A0A1X7VAT1"/>
<evidence type="ECO:0000259" key="6">
    <source>
        <dbReference type="PROSITE" id="PS50195"/>
    </source>
</evidence>
<feature type="domain" description="PX" evidence="6">
    <location>
        <begin position="156"/>
        <end position="266"/>
    </location>
</feature>
<dbReference type="Gene3D" id="2.30.30.40">
    <property type="entry name" value="SH3 Domains"/>
    <property type="match status" value="1"/>
</dbReference>
<evidence type="ECO:0000259" key="5">
    <source>
        <dbReference type="PROSITE" id="PS50002"/>
    </source>
</evidence>
<dbReference type="EnsemblMetazoa" id="XM_003384919.2">
    <property type="protein sequence ID" value="XP_003384967.1"/>
    <property type="gene ID" value="LOC100640359"/>
</dbReference>
<dbReference type="eggNOG" id="KOG2528">
    <property type="taxonomic scope" value="Eukaryota"/>
</dbReference>
<dbReference type="Pfam" id="PF10456">
    <property type="entry name" value="BAR_3_WASP_bdg"/>
    <property type="match status" value="1"/>
</dbReference>
<feature type="compositionally biased region" description="Low complexity" evidence="4">
    <location>
        <begin position="91"/>
        <end position="100"/>
    </location>
</feature>
<dbReference type="InterPro" id="IPR036028">
    <property type="entry name" value="SH3-like_dom_sf"/>
</dbReference>
<dbReference type="GO" id="GO:0016197">
    <property type="term" value="P:endosomal transport"/>
    <property type="evidence" value="ECO:0007669"/>
    <property type="project" value="TreeGrafter"/>
</dbReference>
<evidence type="ECO:0000256" key="4">
    <source>
        <dbReference type="SAM" id="MobiDB-lite"/>
    </source>
</evidence>
<gene>
    <name evidence="7" type="primary">100640359</name>
</gene>
<accession>A0A1X7VAT1</accession>
<dbReference type="GO" id="GO:0005886">
    <property type="term" value="C:plasma membrane"/>
    <property type="evidence" value="ECO:0007669"/>
    <property type="project" value="TreeGrafter"/>
</dbReference>
<feature type="compositionally biased region" description="Polar residues" evidence="4">
    <location>
        <begin position="588"/>
        <end position="601"/>
    </location>
</feature>
<dbReference type="Gene3D" id="1.20.1270.60">
    <property type="entry name" value="Arfaptin homology (AH) domain/BAR domain"/>
    <property type="match status" value="1"/>
</dbReference>
<dbReference type="EnsemblMetazoa" id="Aqu2.1.37410_001">
    <property type="protein sequence ID" value="Aqu2.1.37410_001"/>
    <property type="gene ID" value="Aqu2.1.37410"/>
</dbReference>
<feature type="region of interest" description="Disordered" evidence="4">
    <location>
        <begin position="63"/>
        <end position="100"/>
    </location>
</feature>
<sequence length="907" mass="101293">MSFPLKAIALYSFQSSAPVELQLQKGDIVTVRNLNVGDGWSEGELDGKRGLFPKAYVKLLEEEHTDDQPGSPIHKAPSPSIPSHVASSIQTPSSPLLTPLTPKSSKKIFMETLLMPTPNTIDSIFDEEKALELFASDHKDIKISAGPRWNTKPPSLTITVSDDVVQGRSSGVRTPKLYHVRTKELKVTVQRKYKHFLWLYDQLAEKIPCVSLPPLPIKHGMPPDIDDDFKESRRRGLERFLNRVAKHPILGSTKILQVFLMATDEKEWRIGGTGKHTSFIKTSGGKNKKNFFSAPIYHSVHYPPYNVPISQLQAFDKFSKFSENLEGNVSALTRSCELLRTSHGQMCRHLRSLGKDLQLMSKGCENTATTSISGRHIRKASQGISLPSNQLPVGATISLTAAASFDIVSEDEEDTDDVTDSVGDWNWREDEKFSKLMMELHDIGSKMRRLASLHLKHQERLDVEVIEDLEEYSSIIHTLPVLIKMHEEAMASFNECKQKASKKDAESMRQDCETLNNILLSELDYFSTVMVEDFQSVLLKLLKEQAEYHKNLASEWESLHDSFYEKRPVRKATVKRSVTMPGTKPENHNLSSIEQDQSLRPSSIDRKNLSNGVRPEDSVHNESSRDTNPTYENWPVSGVAAAANKPTHKPLPPPPPIAQRHKISSSPEDSITYGHQTDSFILPNLHQSQFIPPGPAVGKVSPAHPPIHKPMLPPDKPAAGKKEKTSSTDTSSSEENKEYNSRQVDFPVAEPSDQKSIESSTEDAKSPATASSTYSPRMHTKLAKMTKIPLTKQQQSSPERKPGPSRSFSQRTTSPTYHHHQSSTKTLPPKQQSVQGDESGTELLRKLQERRQKLERQLSSSDVNDDNRDSSTSSSGEGVLRWTGSKEMESTNLSKFGIVEEGGTFVV</sequence>
<comment type="similarity">
    <text evidence="1">Belongs to the sorting nexin family.</text>
</comment>
<dbReference type="InterPro" id="IPR036871">
    <property type="entry name" value="PX_dom_sf"/>
</dbReference>
<protein>
    <recommendedName>
        <fullName evidence="9">PX domain-containing protein</fullName>
    </recommendedName>
</protein>
<dbReference type="PROSITE" id="PS50195">
    <property type="entry name" value="PX"/>
    <property type="match status" value="1"/>
</dbReference>
<dbReference type="InterPro" id="IPR019497">
    <property type="entry name" value="Sorting_nexin_WASP-bd-dom"/>
</dbReference>
<dbReference type="PANTHER" id="PTHR45827">
    <property type="entry name" value="SORTING NEXIN"/>
    <property type="match status" value="1"/>
</dbReference>
<evidence type="ECO:0008006" key="9">
    <source>
        <dbReference type="Google" id="ProtNLM"/>
    </source>
</evidence>
<reference evidence="7" key="2">
    <citation type="submission" date="2017-05" db="UniProtKB">
        <authorList>
            <consortium name="EnsemblMetazoa"/>
        </authorList>
    </citation>
    <scope>IDENTIFICATION</scope>
</reference>
<keyword evidence="2 3" id="KW-0728">SH3 domain</keyword>
<reference evidence="8" key="1">
    <citation type="journal article" date="2010" name="Nature">
        <title>The Amphimedon queenslandica genome and the evolution of animal complexity.</title>
        <authorList>
            <person name="Srivastava M."/>
            <person name="Simakov O."/>
            <person name="Chapman J."/>
            <person name="Fahey B."/>
            <person name="Gauthier M.E."/>
            <person name="Mitros T."/>
            <person name="Richards G.S."/>
            <person name="Conaco C."/>
            <person name="Dacre M."/>
            <person name="Hellsten U."/>
            <person name="Larroux C."/>
            <person name="Putnam N.H."/>
            <person name="Stanke M."/>
            <person name="Adamska M."/>
            <person name="Darling A."/>
            <person name="Degnan S.M."/>
            <person name="Oakley T.H."/>
            <person name="Plachetzki D.C."/>
            <person name="Zhai Y."/>
            <person name="Adamski M."/>
            <person name="Calcino A."/>
            <person name="Cummins S.F."/>
            <person name="Goodstein D.M."/>
            <person name="Harris C."/>
            <person name="Jackson D.J."/>
            <person name="Leys S.P."/>
            <person name="Shu S."/>
            <person name="Woodcroft B.J."/>
            <person name="Vervoort M."/>
            <person name="Kosik K.S."/>
            <person name="Manning G."/>
            <person name="Degnan B.M."/>
            <person name="Rokhsar D.S."/>
        </authorList>
    </citation>
    <scope>NUCLEOTIDE SEQUENCE [LARGE SCALE GENOMIC DNA]</scope>
</reference>
<dbReference type="STRING" id="400682.A0A1X7VAT1"/>
<evidence type="ECO:0000256" key="2">
    <source>
        <dbReference type="ARBA" id="ARBA00022443"/>
    </source>
</evidence>
<dbReference type="InterPro" id="IPR001683">
    <property type="entry name" value="PX_dom"/>
</dbReference>
<feature type="compositionally biased region" description="Polar residues" evidence="4">
    <location>
        <begin position="806"/>
        <end position="816"/>
    </location>
</feature>
<dbReference type="GO" id="GO:0031410">
    <property type="term" value="C:cytoplasmic vesicle"/>
    <property type="evidence" value="ECO:0007669"/>
    <property type="project" value="TreeGrafter"/>
</dbReference>
<name>A0A1X7VAT1_AMPQE</name>
<dbReference type="PROSITE" id="PS50002">
    <property type="entry name" value="SH3"/>
    <property type="match status" value="1"/>
</dbReference>
<dbReference type="InterPro" id="IPR001452">
    <property type="entry name" value="SH3_domain"/>
</dbReference>
<dbReference type="InterPro" id="IPR027267">
    <property type="entry name" value="AH/BAR_dom_sf"/>
</dbReference>
<feature type="region of interest" description="Disordered" evidence="4">
    <location>
        <begin position="574"/>
        <end position="673"/>
    </location>
</feature>
<dbReference type="SMART" id="SM00326">
    <property type="entry name" value="SH3"/>
    <property type="match status" value="1"/>
</dbReference>
<dbReference type="OrthoDB" id="10254720at2759"/>
<dbReference type="Gene3D" id="3.30.1520.10">
    <property type="entry name" value="Phox-like domain"/>
    <property type="match status" value="1"/>
</dbReference>
<dbReference type="eggNOG" id="KOG3565">
    <property type="taxonomic scope" value="Eukaryota"/>
</dbReference>
<proteinExistence type="inferred from homology"/>
<dbReference type="Pfam" id="PF14604">
    <property type="entry name" value="SH3_9"/>
    <property type="match status" value="1"/>
</dbReference>
<keyword evidence="8" id="KW-1185">Reference proteome</keyword>
<dbReference type="GO" id="GO:0006897">
    <property type="term" value="P:endocytosis"/>
    <property type="evidence" value="ECO:0007669"/>
    <property type="project" value="TreeGrafter"/>
</dbReference>
<dbReference type="GO" id="GO:0035091">
    <property type="term" value="F:phosphatidylinositol binding"/>
    <property type="evidence" value="ECO:0007669"/>
    <property type="project" value="InterPro"/>
</dbReference>
<feature type="compositionally biased region" description="Basic and acidic residues" evidence="4">
    <location>
        <begin position="603"/>
        <end position="625"/>
    </location>
</feature>
<dbReference type="KEGG" id="aqu:100640359"/>
<dbReference type="GO" id="GO:0097320">
    <property type="term" value="P:plasma membrane tubulation"/>
    <property type="evidence" value="ECO:0007669"/>
    <property type="project" value="TreeGrafter"/>
</dbReference>
<dbReference type="SMART" id="SM00312">
    <property type="entry name" value="PX"/>
    <property type="match status" value="1"/>
</dbReference>
<dbReference type="PANTHER" id="PTHR45827:SF1">
    <property type="entry name" value="SORTING NEXIN"/>
    <property type="match status" value="1"/>
</dbReference>
<dbReference type="SUPFAM" id="SSF50044">
    <property type="entry name" value="SH3-domain"/>
    <property type="match status" value="1"/>
</dbReference>
<dbReference type="PRINTS" id="PR00499">
    <property type="entry name" value="P67PHOX"/>
</dbReference>
<dbReference type="Proteomes" id="UP000007879">
    <property type="component" value="Unassembled WGS sequence"/>
</dbReference>
<feature type="compositionally biased region" description="Polar residues" evidence="4">
    <location>
        <begin position="823"/>
        <end position="838"/>
    </location>
</feature>
<feature type="domain" description="SH3" evidence="5">
    <location>
        <begin position="2"/>
        <end position="62"/>
    </location>
</feature>
<organism evidence="7">
    <name type="scientific">Amphimedon queenslandica</name>
    <name type="common">Sponge</name>
    <dbReference type="NCBI Taxonomy" id="400682"/>
    <lineage>
        <taxon>Eukaryota</taxon>
        <taxon>Metazoa</taxon>
        <taxon>Porifera</taxon>
        <taxon>Demospongiae</taxon>
        <taxon>Heteroscleromorpha</taxon>
        <taxon>Haplosclerida</taxon>
        <taxon>Niphatidae</taxon>
        <taxon>Amphimedon</taxon>
    </lineage>
</organism>
<evidence type="ECO:0000256" key="1">
    <source>
        <dbReference type="ARBA" id="ARBA00010883"/>
    </source>
</evidence>
<dbReference type="Pfam" id="PF00787">
    <property type="entry name" value="PX"/>
    <property type="match status" value="1"/>
</dbReference>
<evidence type="ECO:0000313" key="8">
    <source>
        <dbReference type="Proteomes" id="UP000007879"/>
    </source>
</evidence>
<dbReference type="SUPFAM" id="SSF103657">
    <property type="entry name" value="BAR/IMD domain-like"/>
    <property type="match status" value="1"/>
</dbReference>
<dbReference type="InParanoid" id="A0A1X7VAT1"/>
<dbReference type="SUPFAM" id="SSF64268">
    <property type="entry name" value="PX domain"/>
    <property type="match status" value="1"/>
</dbReference>
<feature type="region of interest" description="Disordered" evidence="4">
    <location>
        <begin position="691"/>
        <end position="889"/>
    </location>
</feature>